<dbReference type="GO" id="GO:0046872">
    <property type="term" value="F:metal ion binding"/>
    <property type="evidence" value="ECO:0007669"/>
    <property type="project" value="UniProtKB-KW"/>
</dbReference>
<evidence type="ECO:0000256" key="3">
    <source>
        <dbReference type="ARBA" id="ARBA00022670"/>
    </source>
</evidence>
<dbReference type="EMBL" id="BMKW01000008">
    <property type="protein sequence ID" value="GGJ24943.1"/>
    <property type="molecule type" value="Genomic_DNA"/>
</dbReference>
<dbReference type="PANTHER" id="PTHR37425">
    <property type="match status" value="1"/>
</dbReference>
<proteinExistence type="inferred from homology"/>
<evidence type="ECO:0000256" key="6">
    <source>
        <dbReference type="ARBA" id="ARBA00022801"/>
    </source>
</evidence>
<evidence type="ECO:0000256" key="4">
    <source>
        <dbReference type="ARBA" id="ARBA00022723"/>
    </source>
</evidence>
<keyword evidence="3" id="KW-0645">Protease</keyword>
<dbReference type="Pfam" id="PF05951">
    <property type="entry name" value="Peptidase_M15_2"/>
    <property type="match status" value="1"/>
</dbReference>
<dbReference type="GO" id="GO:0071555">
    <property type="term" value="P:cell wall organization"/>
    <property type="evidence" value="ECO:0007669"/>
    <property type="project" value="UniProtKB-KW"/>
</dbReference>
<evidence type="ECO:0000256" key="9">
    <source>
        <dbReference type="ARBA" id="ARBA00023316"/>
    </source>
</evidence>
<dbReference type="RefSeq" id="WP_188968969.1">
    <property type="nucleotide sequence ID" value="NZ_BMKW01000008.1"/>
</dbReference>
<dbReference type="Gene3D" id="3.30.1380.10">
    <property type="match status" value="1"/>
</dbReference>
<keyword evidence="7" id="KW-0862">Zinc</keyword>
<evidence type="ECO:0000313" key="12">
    <source>
        <dbReference type="EMBL" id="GGJ24943.1"/>
    </source>
</evidence>
<evidence type="ECO:0000256" key="2">
    <source>
        <dbReference type="ARBA" id="ARBA00004776"/>
    </source>
</evidence>
<evidence type="ECO:0000256" key="8">
    <source>
        <dbReference type="ARBA" id="ARBA00023049"/>
    </source>
</evidence>
<dbReference type="SUPFAM" id="SSF55166">
    <property type="entry name" value="Hedgehog/DD-peptidase"/>
    <property type="match status" value="1"/>
</dbReference>
<evidence type="ECO:0000256" key="10">
    <source>
        <dbReference type="ARBA" id="ARBA00093448"/>
    </source>
</evidence>
<keyword evidence="13" id="KW-1185">Reference proteome</keyword>
<keyword evidence="8" id="KW-0482">Metalloprotease</keyword>
<evidence type="ECO:0000256" key="1">
    <source>
        <dbReference type="ARBA" id="ARBA00001947"/>
    </source>
</evidence>
<evidence type="ECO:0000256" key="11">
    <source>
        <dbReference type="ARBA" id="ARBA00093666"/>
    </source>
</evidence>
<evidence type="ECO:0000256" key="7">
    <source>
        <dbReference type="ARBA" id="ARBA00022833"/>
    </source>
</evidence>
<dbReference type="AlphaFoldDB" id="A0A917NS89"/>
<evidence type="ECO:0000256" key="5">
    <source>
        <dbReference type="ARBA" id="ARBA00022729"/>
    </source>
</evidence>
<keyword evidence="4" id="KW-0479">Metal-binding</keyword>
<reference evidence="12" key="1">
    <citation type="journal article" date="2014" name="Int. J. Syst. Evol. Microbiol.">
        <title>Complete genome sequence of Corynebacterium casei LMG S-19264T (=DSM 44701T), isolated from a smear-ripened cheese.</title>
        <authorList>
            <consortium name="US DOE Joint Genome Institute (JGI-PGF)"/>
            <person name="Walter F."/>
            <person name="Albersmeier A."/>
            <person name="Kalinowski J."/>
            <person name="Ruckert C."/>
        </authorList>
    </citation>
    <scope>NUCLEOTIDE SEQUENCE</scope>
    <source>
        <strain evidence="12">CGMCC 1.3617</strain>
    </source>
</reference>
<dbReference type="InterPro" id="IPR009045">
    <property type="entry name" value="Zn_M74/Hedgehog-like"/>
</dbReference>
<dbReference type="GO" id="GO:0008237">
    <property type="term" value="F:metallopeptidase activity"/>
    <property type="evidence" value="ECO:0007669"/>
    <property type="project" value="UniProtKB-KW"/>
</dbReference>
<organism evidence="12 13">
    <name type="scientific">Neoroseomonas lacus</name>
    <dbReference type="NCBI Taxonomy" id="287609"/>
    <lineage>
        <taxon>Bacteria</taxon>
        <taxon>Pseudomonadati</taxon>
        <taxon>Pseudomonadota</taxon>
        <taxon>Alphaproteobacteria</taxon>
        <taxon>Acetobacterales</taxon>
        <taxon>Acetobacteraceae</taxon>
        <taxon>Neoroseomonas</taxon>
    </lineage>
</organism>
<gene>
    <name evidence="12" type="ORF">GCM10011320_35350</name>
</gene>
<sequence>MINNPIKRAGCPRRRALLAGIGAAAVSGGAARADLLNAGITPPAPAILRPRDRWLWLQNNAGEEVALAYRTGQDYNIGAMARLQNLFRDLREDAPGPIPGLLLDMLSLVQERLGYTRPLRLISGYRTPQTNASLPYAAPNSLHMQGKAADIVVRGMPQAEVHAQAALLSNHLGFMGVGWYGSFTHIDIGPKASWTRILD</sequence>
<dbReference type="PROSITE" id="PS51318">
    <property type="entry name" value="TAT"/>
    <property type="match status" value="1"/>
</dbReference>
<dbReference type="Proteomes" id="UP000661507">
    <property type="component" value="Unassembled WGS sequence"/>
</dbReference>
<name>A0A917NS89_9PROT</name>
<dbReference type="PANTHER" id="PTHR37425:SF1">
    <property type="entry name" value="OUTER MEMBRANE PROTEIN"/>
    <property type="match status" value="1"/>
</dbReference>
<comment type="caution">
    <text evidence="12">The sequence shown here is derived from an EMBL/GenBank/DDBJ whole genome shotgun (WGS) entry which is preliminary data.</text>
</comment>
<protein>
    <recommendedName>
        <fullName evidence="11">Murein endopeptidase K</fullName>
    </recommendedName>
</protein>
<keyword evidence="5" id="KW-0732">Signal</keyword>
<keyword evidence="9" id="KW-0961">Cell wall biogenesis/degradation</keyword>
<comment type="similarity">
    <text evidence="10">Belongs to the peptidase M15 family.</text>
</comment>
<dbReference type="InterPro" id="IPR006311">
    <property type="entry name" value="TAT_signal"/>
</dbReference>
<comment type="pathway">
    <text evidence="2">Cell wall biogenesis; cell wall polysaccharide biosynthesis.</text>
</comment>
<evidence type="ECO:0000313" key="13">
    <source>
        <dbReference type="Proteomes" id="UP000661507"/>
    </source>
</evidence>
<reference evidence="12" key="2">
    <citation type="submission" date="2020-09" db="EMBL/GenBank/DDBJ databases">
        <authorList>
            <person name="Sun Q."/>
            <person name="Zhou Y."/>
        </authorList>
    </citation>
    <scope>NUCLEOTIDE SEQUENCE</scope>
    <source>
        <strain evidence="12">CGMCC 1.3617</strain>
    </source>
</reference>
<keyword evidence="6" id="KW-0378">Hydrolase</keyword>
<comment type="cofactor">
    <cofactor evidence="1">
        <name>Zn(2+)</name>
        <dbReference type="ChEBI" id="CHEBI:29105"/>
    </cofactor>
</comment>
<dbReference type="InterPro" id="IPR010275">
    <property type="entry name" value="MepK"/>
</dbReference>
<accession>A0A917NS89</accession>
<dbReference type="GO" id="GO:0006508">
    <property type="term" value="P:proteolysis"/>
    <property type="evidence" value="ECO:0007669"/>
    <property type="project" value="UniProtKB-KW"/>
</dbReference>